<proteinExistence type="predicted"/>
<feature type="transmembrane region" description="Helical" evidence="1">
    <location>
        <begin position="12"/>
        <end position="30"/>
    </location>
</feature>
<keyword evidence="3" id="KW-1185">Reference proteome</keyword>
<evidence type="ECO:0000256" key="1">
    <source>
        <dbReference type="SAM" id="Phobius"/>
    </source>
</evidence>
<keyword evidence="1" id="KW-0472">Membrane</keyword>
<dbReference type="AlphaFoldDB" id="A0A8S9ZFS3"/>
<name>A0A8S9ZFS3_9BILA</name>
<reference evidence="2" key="1">
    <citation type="journal article" date="2020" name="Ecol. Evol.">
        <title>Genome structure and content of the rice root-knot nematode (Meloidogyne graminicola).</title>
        <authorList>
            <person name="Phan N.T."/>
            <person name="Danchin E.G.J."/>
            <person name="Klopp C."/>
            <person name="Perfus-Barbeoch L."/>
            <person name="Kozlowski D.K."/>
            <person name="Koutsovoulos G.D."/>
            <person name="Lopez-Roques C."/>
            <person name="Bouchez O."/>
            <person name="Zahm M."/>
            <person name="Besnard G."/>
            <person name="Bellafiore S."/>
        </authorList>
    </citation>
    <scope>NUCLEOTIDE SEQUENCE</scope>
    <source>
        <strain evidence="2">VN-18</strain>
    </source>
</reference>
<accession>A0A8S9ZFS3</accession>
<sequence length="96" mass="11380">MKIKSFLNNNNSTHLFLFESIIALMLIMILEPCEAQYYPYGYYSNNFNGGGFSPYYYNNYYRYGGYNNYWGSWGRAARTRRQDFPGFYCSHAKFCG</sequence>
<protein>
    <submittedName>
        <fullName evidence="2">Uncharacterized protein</fullName>
    </submittedName>
</protein>
<keyword evidence="1" id="KW-0812">Transmembrane</keyword>
<dbReference type="EMBL" id="JABEBT010000111">
    <property type="protein sequence ID" value="KAF7632135.1"/>
    <property type="molecule type" value="Genomic_DNA"/>
</dbReference>
<dbReference type="Proteomes" id="UP000605970">
    <property type="component" value="Unassembled WGS sequence"/>
</dbReference>
<comment type="caution">
    <text evidence="2">The sequence shown here is derived from an EMBL/GenBank/DDBJ whole genome shotgun (WGS) entry which is preliminary data.</text>
</comment>
<keyword evidence="1" id="KW-1133">Transmembrane helix</keyword>
<evidence type="ECO:0000313" key="3">
    <source>
        <dbReference type="Proteomes" id="UP000605970"/>
    </source>
</evidence>
<evidence type="ECO:0000313" key="2">
    <source>
        <dbReference type="EMBL" id="KAF7632135.1"/>
    </source>
</evidence>
<gene>
    <name evidence="2" type="ORF">Mgra_00008447</name>
</gene>
<organism evidence="2 3">
    <name type="scientific">Meloidogyne graminicola</name>
    <dbReference type="NCBI Taxonomy" id="189291"/>
    <lineage>
        <taxon>Eukaryota</taxon>
        <taxon>Metazoa</taxon>
        <taxon>Ecdysozoa</taxon>
        <taxon>Nematoda</taxon>
        <taxon>Chromadorea</taxon>
        <taxon>Rhabditida</taxon>
        <taxon>Tylenchina</taxon>
        <taxon>Tylenchomorpha</taxon>
        <taxon>Tylenchoidea</taxon>
        <taxon>Meloidogynidae</taxon>
        <taxon>Meloidogyninae</taxon>
        <taxon>Meloidogyne</taxon>
    </lineage>
</organism>